<dbReference type="EMBL" id="CAKOGP040000447">
    <property type="protein sequence ID" value="CAJ1935307.1"/>
    <property type="molecule type" value="Genomic_DNA"/>
</dbReference>
<dbReference type="GO" id="GO:0051260">
    <property type="term" value="P:protein homooligomerization"/>
    <property type="evidence" value="ECO:0007669"/>
    <property type="project" value="InterPro"/>
</dbReference>
<comment type="caution">
    <text evidence="3">The sequence shown here is derived from an EMBL/GenBank/DDBJ whole genome shotgun (WGS) entry which is preliminary data.</text>
</comment>
<protein>
    <recommendedName>
        <fullName evidence="2">Potassium channel tetramerisation-type BTB domain-containing protein</fullName>
    </recommendedName>
</protein>
<feature type="compositionally biased region" description="Low complexity" evidence="1">
    <location>
        <begin position="11"/>
        <end position="21"/>
    </location>
</feature>
<keyword evidence="4" id="KW-1185">Reference proteome</keyword>
<feature type="domain" description="Potassium channel tetramerisation-type BTB" evidence="2">
    <location>
        <begin position="30"/>
        <end position="91"/>
    </location>
</feature>
<dbReference type="AlphaFoldDB" id="A0AAD2CIW3"/>
<dbReference type="Gene3D" id="3.30.710.10">
    <property type="entry name" value="Potassium Channel Kv1.1, Chain A"/>
    <property type="match status" value="1"/>
</dbReference>
<dbReference type="InterPro" id="IPR003131">
    <property type="entry name" value="T1-type_BTB"/>
</dbReference>
<dbReference type="SUPFAM" id="SSF54695">
    <property type="entry name" value="POZ domain"/>
    <property type="match status" value="1"/>
</dbReference>
<gene>
    <name evidence="3" type="ORF">CYCCA115_LOCUS4642</name>
</gene>
<feature type="region of interest" description="Disordered" evidence="1">
    <location>
        <begin position="1"/>
        <end position="21"/>
    </location>
</feature>
<evidence type="ECO:0000313" key="4">
    <source>
        <dbReference type="Proteomes" id="UP001295423"/>
    </source>
</evidence>
<dbReference type="InterPro" id="IPR011333">
    <property type="entry name" value="SKP1/BTB/POZ_sf"/>
</dbReference>
<proteinExistence type="predicted"/>
<organism evidence="3 4">
    <name type="scientific">Cylindrotheca closterium</name>
    <dbReference type="NCBI Taxonomy" id="2856"/>
    <lineage>
        <taxon>Eukaryota</taxon>
        <taxon>Sar</taxon>
        <taxon>Stramenopiles</taxon>
        <taxon>Ochrophyta</taxon>
        <taxon>Bacillariophyta</taxon>
        <taxon>Bacillariophyceae</taxon>
        <taxon>Bacillariophycidae</taxon>
        <taxon>Bacillariales</taxon>
        <taxon>Bacillariaceae</taxon>
        <taxon>Cylindrotheca</taxon>
    </lineage>
</organism>
<accession>A0AAD2CIW3</accession>
<reference evidence="3" key="1">
    <citation type="submission" date="2023-08" db="EMBL/GenBank/DDBJ databases">
        <authorList>
            <person name="Audoor S."/>
            <person name="Bilcke G."/>
        </authorList>
    </citation>
    <scope>NUCLEOTIDE SEQUENCE</scope>
</reference>
<evidence type="ECO:0000259" key="2">
    <source>
        <dbReference type="Pfam" id="PF02214"/>
    </source>
</evidence>
<evidence type="ECO:0000256" key="1">
    <source>
        <dbReference type="SAM" id="MobiDB-lite"/>
    </source>
</evidence>
<dbReference type="Proteomes" id="UP001295423">
    <property type="component" value="Unassembled WGS sequence"/>
</dbReference>
<evidence type="ECO:0000313" key="3">
    <source>
        <dbReference type="EMBL" id="CAJ1935307.1"/>
    </source>
</evidence>
<dbReference type="Pfam" id="PF02214">
    <property type="entry name" value="BTB_2"/>
    <property type="match status" value="1"/>
</dbReference>
<sequence>MTSEPRDDEAAATTAEAEVEENNNANDVLTLNISGTIMQVLRRTLCSHGHSLLATQFSGKYDCKLIKDGDGNFFVNQSFALFTVVLDQLRSRDTWTSNAPPLESPMKEDFANHRQYLQFLSLVEYYGLTPVIYPTRIKIHKGNKVDSKIEQYPYNFVAAMKLSTFVIQTEGHSRNITSFEIKVGKIEDFRVGWAGDEFVILDCLNAKLHMKGGATVSAKTPFKMENGGVILCVRSASVFTWEFNGKIVCQHALETSSTSLIPAFKGKGAWQVTNVVLAT</sequence>
<name>A0AAD2CIW3_9STRA</name>